<dbReference type="EMBL" id="WTPW01000598">
    <property type="protein sequence ID" value="KAF0496499.1"/>
    <property type="molecule type" value="Genomic_DNA"/>
</dbReference>
<proteinExistence type="predicted"/>
<accession>A0A8H4AHJ5</accession>
<comment type="caution">
    <text evidence="2">The sequence shown here is derived from an EMBL/GenBank/DDBJ whole genome shotgun (WGS) entry which is preliminary data.</text>
</comment>
<reference evidence="2 3" key="1">
    <citation type="journal article" date="2019" name="Environ. Microbiol.">
        <title>At the nexus of three kingdoms: the genome of the mycorrhizal fungus Gigaspora margarita provides insights into plant, endobacterial and fungal interactions.</title>
        <authorList>
            <person name="Venice F."/>
            <person name="Ghignone S."/>
            <person name="Salvioli di Fossalunga A."/>
            <person name="Amselem J."/>
            <person name="Novero M."/>
            <person name="Xianan X."/>
            <person name="Sedzielewska Toro K."/>
            <person name="Morin E."/>
            <person name="Lipzen A."/>
            <person name="Grigoriev I.V."/>
            <person name="Henrissat B."/>
            <person name="Martin F.M."/>
            <person name="Bonfante P."/>
        </authorList>
    </citation>
    <scope>NUCLEOTIDE SEQUENCE [LARGE SCALE GENOMIC DNA]</scope>
    <source>
        <strain evidence="2 3">BEG34</strain>
    </source>
</reference>
<dbReference type="OrthoDB" id="2491311at2759"/>
<gene>
    <name evidence="2" type="ORF">F8M41_020942</name>
</gene>
<organism evidence="2 3">
    <name type="scientific">Gigaspora margarita</name>
    <dbReference type="NCBI Taxonomy" id="4874"/>
    <lineage>
        <taxon>Eukaryota</taxon>
        <taxon>Fungi</taxon>
        <taxon>Fungi incertae sedis</taxon>
        <taxon>Mucoromycota</taxon>
        <taxon>Glomeromycotina</taxon>
        <taxon>Glomeromycetes</taxon>
        <taxon>Diversisporales</taxon>
        <taxon>Gigasporaceae</taxon>
        <taxon>Gigaspora</taxon>
    </lineage>
</organism>
<dbReference type="AlphaFoldDB" id="A0A8H4AHJ5"/>
<protein>
    <submittedName>
        <fullName evidence="2">Uncharacterized protein</fullName>
    </submittedName>
</protein>
<evidence type="ECO:0000313" key="2">
    <source>
        <dbReference type="EMBL" id="KAF0496499.1"/>
    </source>
</evidence>
<feature type="region of interest" description="Disordered" evidence="1">
    <location>
        <begin position="1"/>
        <end position="25"/>
    </location>
</feature>
<sequence length="110" mass="12643">MGHTRKKGLSVSVSKKARSNSFDDNYSIPELEAHLPSNDNYLSDNNFALENEVATHSKHKQKNDKVANEDTNMQKRICFATTIQNMQEIQLQMVTKIHDMQKKIDVMYAD</sequence>
<name>A0A8H4AHJ5_GIGMA</name>
<dbReference type="Proteomes" id="UP000439903">
    <property type="component" value="Unassembled WGS sequence"/>
</dbReference>
<evidence type="ECO:0000256" key="1">
    <source>
        <dbReference type="SAM" id="MobiDB-lite"/>
    </source>
</evidence>
<keyword evidence="3" id="KW-1185">Reference proteome</keyword>
<evidence type="ECO:0000313" key="3">
    <source>
        <dbReference type="Proteomes" id="UP000439903"/>
    </source>
</evidence>